<dbReference type="Gene3D" id="3.30.9.10">
    <property type="entry name" value="D-Amino Acid Oxidase, subunit A, domain 2"/>
    <property type="match status" value="1"/>
</dbReference>
<evidence type="ECO:0000313" key="3">
    <source>
        <dbReference type="EMBL" id="RTZ86479.1"/>
    </source>
</evidence>
<comment type="caution">
    <text evidence="3">The sequence shown here is derived from an EMBL/GenBank/DDBJ whole genome shotgun (WGS) entry which is preliminary data.</text>
</comment>
<evidence type="ECO:0000259" key="2">
    <source>
        <dbReference type="Pfam" id="PF01266"/>
    </source>
</evidence>
<dbReference type="InterPro" id="IPR036188">
    <property type="entry name" value="FAD/NAD-bd_sf"/>
</dbReference>
<keyword evidence="1" id="KW-0560">Oxidoreductase</keyword>
<dbReference type="Proteomes" id="UP000287176">
    <property type="component" value="Unassembled WGS sequence"/>
</dbReference>
<dbReference type="Pfam" id="PF01266">
    <property type="entry name" value="DAO"/>
    <property type="match status" value="1"/>
</dbReference>
<proteinExistence type="predicted"/>
<protein>
    <submittedName>
        <fullName evidence="3">FAD-binding oxidoreductase</fullName>
    </submittedName>
</protein>
<feature type="domain" description="FAD dependent oxidoreductase" evidence="2">
    <location>
        <begin position="6"/>
        <end position="387"/>
    </location>
</feature>
<dbReference type="SUPFAM" id="SSF51905">
    <property type="entry name" value="FAD/NAD(P)-binding domain"/>
    <property type="match status" value="1"/>
</dbReference>
<evidence type="ECO:0000256" key="1">
    <source>
        <dbReference type="ARBA" id="ARBA00023002"/>
    </source>
</evidence>
<accession>A0A432GSK8</accession>
<dbReference type="PANTHER" id="PTHR13847:SF287">
    <property type="entry name" value="FAD-DEPENDENT OXIDOREDUCTASE DOMAIN-CONTAINING PROTEIN 1"/>
    <property type="match status" value="1"/>
</dbReference>
<dbReference type="GO" id="GO:0016491">
    <property type="term" value="F:oxidoreductase activity"/>
    <property type="evidence" value="ECO:0007669"/>
    <property type="project" value="UniProtKB-KW"/>
</dbReference>
<gene>
    <name evidence="3" type="ORF">DSY94_01510</name>
</gene>
<reference evidence="3 4" key="1">
    <citation type="submission" date="2018-06" db="EMBL/GenBank/DDBJ databases">
        <title>Combined omics and stable isotope probing to characterize newly discovered Mariana Back-Arc vent microbial communities.</title>
        <authorList>
            <person name="Trembath-Reichert E."/>
            <person name="Huber J.A."/>
        </authorList>
    </citation>
    <scope>NUCLEOTIDE SEQUENCE [LARGE SCALE GENOMIC DNA]</scope>
    <source>
        <strain evidence="3">MAG 24</strain>
    </source>
</reference>
<dbReference type="EMBL" id="QNZI01000043">
    <property type="protein sequence ID" value="RTZ86479.1"/>
    <property type="molecule type" value="Genomic_DNA"/>
</dbReference>
<dbReference type="InterPro" id="IPR006076">
    <property type="entry name" value="FAD-dep_OxRdtase"/>
</dbReference>
<sequence length="434" mass="47484">MTKNYDAIIIGAGIIGAAIGYELSKKGLHTLNVEMLPAAGYGSTSNSCAIIRLYYSTLDGSAMAYDGYYYWREWADYLEAPKEEQLAKFHECGTLVMKTKLNDGLRKQLVFMDALNICYEHRSNAQILKNYPFYDLSSFAPAKTLDDPNFGEPTGGQIDGAIFSPKGGYISDPQFATRNIQLAAERVGAAFLFNSRVKEIPTKNGSVEGVLLSDGTRINAPVVINVAGPHSSQINAMVGADADMKISTRALRQEVAHVPVPKGIDYSAVACVTSDSDAAVYTRPEVGNNILIGSEDPPCDSHIFVDPDNYDLNFSNQWTVQAQRLGLRFPDLGIPGKLKGCVDLYDVTEDWMPIYDSSCIEGYFMACGTSGNQFKNAPVVGKVMAELIEYCESGNDHDGEPMGYQLENIDHEISLATFSRLREINQNSTFSVLG</sequence>
<dbReference type="AlphaFoldDB" id="A0A432GSK8"/>
<dbReference type="PANTHER" id="PTHR13847">
    <property type="entry name" value="SARCOSINE DEHYDROGENASE-RELATED"/>
    <property type="match status" value="1"/>
</dbReference>
<dbReference type="GO" id="GO:0005737">
    <property type="term" value="C:cytoplasm"/>
    <property type="evidence" value="ECO:0007669"/>
    <property type="project" value="TreeGrafter"/>
</dbReference>
<organism evidence="3 4">
    <name type="scientific">SAR324 cluster bacterium</name>
    <dbReference type="NCBI Taxonomy" id="2024889"/>
    <lineage>
        <taxon>Bacteria</taxon>
        <taxon>Deltaproteobacteria</taxon>
        <taxon>SAR324 cluster</taxon>
    </lineage>
</organism>
<dbReference type="Gene3D" id="3.50.50.60">
    <property type="entry name" value="FAD/NAD(P)-binding domain"/>
    <property type="match status" value="1"/>
</dbReference>
<evidence type="ECO:0000313" key="4">
    <source>
        <dbReference type="Proteomes" id="UP000287176"/>
    </source>
</evidence>
<name>A0A432GSK8_9DELT</name>